<protein>
    <submittedName>
        <fullName evidence="1">Uncharacterized protein</fullName>
    </submittedName>
</protein>
<keyword evidence="2" id="KW-1185">Reference proteome</keyword>
<name>A0ABT5CAX9_9BACT</name>
<reference evidence="1 2" key="1">
    <citation type="submission" date="2023-01" db="EMBL/GenBank/DDBJ databases">
        <title>Minimal conservation of predation-associated metabolite biosynthetic gene clusters underscores biosynthetic potential of Myxococcota including descriptions for ten novel species: Archangium lansinium sp. nov., Myxococcus landrumus sp. nov., Nannocystis bai.</title>
        <authorList>
            <person name="Ahearne A."/>
            <person name="Stevens C."/>
            <person name="Dowd S."/>
        </authorList>
    </citation>
    <scope>NUCLEOTIDE SEQUENCE [LARGE SCALE GENOMIC DNA]</scope>
    <source>
        <strain evidence="1 2">WIWO2</strain>
    </source>
</reference>
<evidence type="ECO:0000313" key="1">
    <source>
        <dbReference type="EMBL" id="MDC0683595.1"/>
    </source>
</evidence>
<dbReference type="RefSeq" id="WP_272101729.1">
    <property type="nucleotide sequence ID" value="NZ_JAQNDK010000004.1"/>
</dbReference>
<dbReference type="Proteomes" id="UP001217485">
    <property type="component" value="Unassembled WGS sequence"/>
</dbReference>
<comment type="caution">
    <text evidence="1">The sequence shown here is derived from an EMBL/GenBank/DDBJ whole genome shotgun (WGS) entry which is preliminary data.</text>
</comment>
<accession>A0ABT5CAX9</accession>
<proteinExistence type="predicted"/>
<organism evidence="1 2">
    <name type="scientific">Sorangium atrum</name>
    <dbReference type="NCBI Taxonomy" id="2995308"/>
    <lineage>
        <taxon>Bacteria</taxon>
        <taxon>Pseudomonadati</taxon>
        <taxon>Myxococcota</taxon>
        <taxon>Polyangia</taxon>
        <taxon>Polyangiales</taxon>
        <taxon>Polyangiaceae</taxon>
        <taxon>Sorangium</taxon>
    </lineage>
</organism>
<dbReference type="EMBL" id="JAQNDK010000004">
    <property type="protein sequence ID" value="MDC0683595.1"/>
    <property type="molecule type" value="Genomic_DNA"/>
</dbReference>
<gene>
    <name evidence="1" type="ORF">POL72_38050</name>
</gene>
<evidence type="ECO:0000313" key="2">
    <source>
        <dbReference type="Proteomes" id="UP001217485"/>
    </source>
</evidence>
<sequence length="173" mass="18561">MHEDGGRSAPERAARGVELWERGGRGLSPWARRIAWAAAEAMLCDEDERGELAPPGAEVCERAVAALDLSLEHGTPETRRAFGLLAVCLELLPPFVIGAFGRMSRLSLGRRLAYLEALESSRSGLLAMLLLAFKVPMCMAAFEEGAELALTGFDRESTAARRRLPGLGAGGRA</sequence>